<dbReference type="RefSeq" id="XP_021866403.2">
    <property type="nucleotide sequence ID" value="XM_022010711.2"/>
</dbReference>
<dbReference type="RefSeq" id="XP_021866402.2">
    <property type="nucleotide sequence ID" value="XM_022010710.2"/>
</dbReference>
<dbReference type="AlphaFoldDB" id="A0A9R0JG10"/>
<dbReference type="PROSITE" id="PS51140">
    <property type="entry name" value="CUE"/>
    <property type="match status" value="1"/>
</dbReference>
<keyword evidence="1" id="KW-0175">Coiled coil</keyword>
<dbReference type="InterPro" id="IPR003892">
    <property type="entry name" value="CUE"/>
</dbReference>
<dbReference type="KEGG" id="soe:110805098"/>
<organism evidence="4 5">
    <name type="scientific">Spinacia oleracea</name>
    <name type="common">Spinach</name>
    <dbReference type="NCBI Taxonomy" id="3562"/>
    <lineage>
        <taxon>Eukaryota</taxon>
        <taxon>Viridiplantae</taxon>
        <taxon>Streptophyta</taxon>
        <taxon>Embryophyta</taxon>
        <taxon>Tracheophyta</taxon>
        <taxon>Spermatophyta</taxon>
        <taxon>Magnoliopsida</taxon>
        <taxon>eudicotyledons</taxon>
        <taxon>Gunneridae</taxon>
        <taxon>Pentapetalae</taxon>
        <taxon>Caryophyllales</taxon>
        <taxon>Chenopodiaceae</taxon>
        <taxon>Chenopodioideae</taxon>
        <taxon>Anserineae</taxon>
        <taxon>Spinacia</taxon>
    </lineage>
</organism>
<dbReference type="GeneID" id="110805098"/>
<feature type="compositionally biased region" description="Polar residues" evidence="2">
    <location>
        <begin position="185"/>
        <end position="195"/>
    </location>
</feature>
<sequence>MGFNSVYQALVELFPQVDARLLKAVAIEHAKDPDGAVEAILTEVLPFTSEKKFPVVRSNGKTAEMPSSLILESVPGEDANDSPLVNDAHNVDGDSLASSFYDANDTDELQNGNTRNEDLMPITRCEETIVEASQAEKLVVASGSLINECSKDDFIQGSGDYEGESFVPSCDYQDKRTDDVDKTNEASSSTANTENPEADVCLNNCLDANQDCVKDAPAFDYHPEQQSLDCDLSDRASTEPEAEKEMSFFDGHNEEMSSYVNADLDFQDFPVIDDSAEGEMSLSTIVTQSGQICRINLVEGIIEDAKNYKDVLLSATESILRLIEDVEHQENEAEQAKAAAARGGLDILEKVEEVKKMLKHAKEANEMHAGEVYGEKSILATEVRELQTRLFGLTDEKNKSLAILDEMRETLEVRFAASEEERKAAEKEMQEKQEIAKGALAEQELIMEQVVQESKLLQQEAEENSKLRDFLMEKGRVVDELQGEISVICQDVKSLKENFDKRVSLSKFSIQHTSFRMASSTSSVRSVASDPATGHMELPETPKRISPEPSVESQTPRSNVEEENIGSETITPRKELLEEGWELFDI</sequence>
<evidence type="ECO:0000313" key="4">
    <source>
        <dbReference type="Proteomes" id="UP000813463"/>
    </source>
</evidence>
<evidence type="ECO:0000313" key="5">
    <source>
        <dbReference type="RefSeq" id="XP_021866402.2"/>
    </source>
</evidence>
<feature type="domain" description="CUE" evidence="3">
    <location>
        <begin position="2"/>
        <end position="45"/>
    </location>
</feature>
<evidence type="ECO:0000256" key="1">
    <source>
        <dbReference type="SAM" id="Coils"/>
    </source>
</evidence>
<dbReference type="GO" id="GO:0043130">
    <property type="term" value="F:ubiquitin binding"/>
    <property type="evidence" value="ECO:0007669"/>
    <property type="project" value="InterPro"/>
</dbReference>
<feature type="compositionally biased region" description="Low complexity" evidence="2">
    <location>
        <begin position="519"/>
        <end position="529"/>
    </location>
</feature>
<evidence type="ECO:0000256" key="2">
    <source>
        <dbReference type="SAM" id="MobiDB-lite"/>
    </source>
</evidence>
<reference evidence="4" key="1">
    <citation type="journal article" date="2021" name="Nat. Commun.">
        <title>Genomic analyses provide insights into spinach domestication and the genetic basis of agronomic traits.</title>
        <authorList>
            <person name="Cai X."/>
            <person name="Sun X."/>
            <person name="Xu C."/>
            <person name="Sun H."/>
            <person name="Wang X."/>
            <person name="Ge C."/>
            <person name="Zhang Z."/>
            <person name="Wang Q."/>
            <person name="Fei Z."/>
            <person name="Jiao C."/>
            <person name="Wang Q."/>
        </authorList>
    </citation>
    <scope>NUCLEOTIDE SEQUENCE [LARGE SCALE GENOMIC DNA]</scope>
    <source>
        <strain evidence="4">cv. Varoflay</strain>
    </source>
</reference>
<feature type="compositionally biased region" description="Basic and acidic residues" evidence="2">
    <location>
        <begin position="172"/>
        <end position="184"/>
    </location>
</feature>
<proteinExistence type="predicted"/>
<protein>
    <recommendedName>
        <fullName evidence="3">CUE domain-containing protein</fullName>
    </recommendedName>
</protein>
<dbReference type="Proteomes" id="UP000813463">
    <property type="component" value="Chromosome 1"/>
</dbReference>
<dbReference type="PANTHER" id="PTHR48459:SF1">
    <property type="entry name" value="CUE DOMAIN-CONTAINING PROTEIN"/>
    <property type="match status" value="1"/>
</dbReference>
<evidence type="ECO:0000313" key="6">
    <source>
        <dbReference type="RefSeq" id="XP_021866403.2"/>
    </source>
</evidence>
<feature type="region of interest" description="Disordered" evidence="2">
    <location>
        <begin position="165"/>
        <end position="195"/>
    </location>
</feature>
<feature type="compositionally biased region" description="Basic and acidic residues" evidence="2">
    <location>
        <begin position="537"/>
        <end position="546"/>
    </location>
</feature>
<feature type="coiled-coil region" evidence="1">
    <location>
        <begin position="408"/>
        <end position="498"/>
    </location>
</feature>
<gene>
    <name evidence="5 6" type="primary">LOC110805098</name>
</gene>
<accession>A0A9R0JG10</accession>
<name>A0A9R0JG10_SPIOL</name>
<dbReference type="PANTHER" id="PTHR48459">
    <property type="entry name" value="CUE DOMAIN-CONTAINING PROTEIN"/>
    <property type="match status" value="1"/>
</dbReference>
<feature type="region of interest" description="Disordered" evidence="2">
    <location>
        <begin position="519"/>
        <end position="572"/>
    </location>
</feature>
<evidence type="ECO:0000259" key="3">
    <source>
        <dbReference type="PROSITE" id="PS51140"/>
    </source>
</evidence>
<keyword evidence="4" id="KW-1185">Reference proteome</keyword>
<reference evidence="5 6" key="2">
    <citation type="submission" date="2025-05" db="UniProtKB">
        <authorList>
            <consortium name="RefSeq"/>
        </authorList>
    </citation>
    <scope>IDENTIFICATION</scope>
    <source>
        <tissue evidence="5 6">Leaf</tissue>
    </source>
</reference>